<dbReference type="Gramene" id="OB09G16860.1">
    <property type="protein sequence ID" value="OB09G16860.1"/>
    <property type="gene ID" value="OB09G16860"/>
</dbReference>
<dbReference type="HOGENOM" id="CLU_2227314_0_0_1"/>
<organism evidence="2">
    <name type="scientific">Oryza brachyantha</name>
    <name type="common">malo sina</name>
    <dbReference type="NCBI Taxonomy" id="4533"/>
    <lineage>
        <taxon>Eukaryota</taxon>
        <taxon>Viridiplantae</taxon>
        <taxon>Streptophyta</taxon>
        <taxon>Embryophyta</taxon>
        <taxon>Tracheophyta</taxon>
        <taxon>Spermatophyta</taxon>
        <taxon>Magnoliopsida</taxon>
        <taxon>Liliopsida</taxon>
        <taxon>Poales</taxon>
        <taxon>Poaceae</taxon>
        <taxon>BOP clade</taxon>
        <taxon>Oryzoideae</taxon>
        <taxon>Oryzeae</taxon>
        <taxon>Oryzinae</taxon>
        <taxon>Oryza</taxon>
    </lineage>
</organism>
<sequence length="106" mass="11111">MGSRTSISPGGFRRRDGGRRSGGDHGLAVVGETQVATALRFVDETRRGVDLGAAEKQRKAAVEVGPAVQVERVGPWPTMVVGVAHVQELGENGPLDLKEAPLGQKA</sequence>
<evidence type="ECO:0000313" key="2">
    <source>
        <dbReference type="EnsemblPlants" id="OB09G16860.1"/>
    </source>
</evidence>
<dbReference type="AlphaFoldDB" id="J3MXF7"/>
<name>J3MXF7_ORYBR</name>
<accession>J3MXF7</accession>
<reference evidence="2" key="2">
    <citation type="submission" date="2013-04" db="UniProtKB">
        <authorList>
            <consortium name="EnsemblPlants"/>
        </authorList>
    </citation>
    <scope>IDENTIFICATION</scope>
</reference>
<protein>
    <submittedName>
        <fullName evidence="2">Uncharacterized protein</fullName>
    </submittedName>
</protein>
<feature type="compositionally biased region" description="Basic and acidic residues" evidence="1">
    <location>
        <begin position="13"/>
        <end position="23"/>
    </location>
</feature>
<feature type="region of interest" description="Disordered" evidence="1">
    <location>
        <begin position="1"/>
        <end position="28"/>
    </location>
</feature>
<evidence type="ECO:0000256" key="1">
    <source>
        <dbReference type="SAM" id="MobiDB-lite"/>
    </source>
</evidence>
<evidence type="ECO:0000313" key="3">
    <source>
        <dbReference type="Proteomes" id="UP000006038"/>
    </source>
</evidence>
<proteinExistence type="predicted"/>
<dbReference type="Proteomes" id="UP000006038">
    <property type="component" value="Chromosome 9"/>
</dbReference>
<dbReference type="EnsemblPlants" id="OB09G16860.1">
    <property type="protein sequence ID" value="OB09G16860.1"/>
    <property type="gene ID" value="OB09G16860"/>
</dbReference>
<reference evidence="2" key="1">
    <citation type="journal article" date="2013" name="Nat. Commun.">
        <title>Whole-genome sequencing of Oryza brachyantha reveals mechanisms underlying Oryza genome evolution.</title>
        <authorList>
            <person name="Chen J."/>
            <person name="Huang Q."/>
            <person name="Gao D."/>
            <person name="Wang J."/>
            <person name="Lang Y."/>
            <person name="Liu T."/>
            <person name="Li B."/>
            <person name="Bai Z."/>
            <person name="Luis Goicoechea J."/>
            <person name="Liang C."/>
            <person name="Chen C."/>
            <person name="Zhang W."/>
            <person name="Sun S."/>
            <person name="Liao Y."/>
            <person name="Zhang X."/>
            <person name="Yang L."/>
            <person name="Song C."/>
            <person name="Wang M."/>
            <person name="Shi J."/>
            <person name="Liu G."/>
            <person name="Liu J."/>
            <person name="Zhou H."/>
            <person name="Zhou W."/>
            <person name="Yu Q."/>
            <person name="An N."/>
            <person name="Chen Y."/>
            <person name="Cai Q."/>
            <person name="Wang B."/>
            <person name="Liu B."/>
            <person name="Min J."/>
            <person name="Huang Y."/>
            <person name="Wu H."/>
            <person name="Li Z."/>
            <person name="Zhang Y."/>
            <person name="Yin Y."/>
            <person name="Song W."/>
            <person name="Jiang J."/>
            <person name="Jackson S.A."/>
            <person name="Wing R.A."/>
            <person name="Wang J."/>
            <person name="Chen M."/>
        </authorList>
    </citation>
    <scope>NUCLEOTIDE SEQUENCE [LARGE SCALE GENOMIC DNA]</scope>
    <source>
        <strain evidence="2">cv. IRGC 101232</strain>
    </source>
</reference>
<keyword evidence="3" id="KW-1185">Reference proteome</keyword>